<dbReference type="InterPro" id="IPR002545">
    <property type="entry name" value="CheW-lke_dom"/>
</dbReference>
<accession>A0ABV2TK49</accession>
<comment type="caution">
    <text evidence="2">The sequence shown here is derived from an EMBL/GenBank/DDBJ whole genome shotgun (WGS) entry which is preliminary data.</text>
</comment>
<feature type="domain" description="CheW-like" evidence="1">
    <location>
        <begin position="8"/>
        <end position="153"/>
    </location>
</feature>
<evidence type="ECO:0000259" key="1">
    <source>
        <dbReference type="PROSITE" id="PS50851"/>
    </source>
</evidence>
<protein>
    <submittedName>
        <fullName evidence="2">Chemotaxis protein CheW</fullName>
    </submittedName>
</protein>
<organism evidence="2 3">
    <name type="scientific">Uliginosibacterium flavum</name>
    <dbReference type="NCBI Taxonomy" id="1396831"/>
    <lineage>
        <taxon>Bacteria</taxon>
        <taxon>Pseudomonadati</taxon>
        <taxon>Pseudomonadota</taxon>
        <taxon>Betaproteobacteria</taxon>
        <taxon>Rhodocyclales</taxon>
        <taxon>Zoogloeaceae</taxon>
        <taxon>Uliginosibacterium</taxon>
    </lineage>
</organism>
<name>A0ABV2TK49_9RHOO</name>
<dbReference type="PANTHER" id="PTHR22617:SF41">
    <property type="entry name" value="CHEMOTAXIS SIGNAL TRANSDUCTION SYSTEM ADAPTOR PROTEIN CHEW"/>
    <property type="match status" value="1"/>
</dbReference>
<dbReference type="InterPro" id="IPR039315">
    <property type="entry name" value="CheW"/>
</dbReference>
<dbReference type="InterPro" id="IPR036061">
    <property type="entry name" value="CheW-like_dom_sf"/>
</dbReference>
<proteinExistence type="predicted"/>
<sequence>MAADELASRRYLTFSLRKEVFAVPVAPIREIIEYPGVTEIPLAPDFLRGVINLRGSVVPLIDIAARFGRGVSEITWRTCVIIFESSQEDALHQLLGIMVDTVYEVVDVPAAQIEPRPEFGTAMRTEFVDGMINRNGKFIIVLDVDKVLNAQELKHLIETSEQQHGLEQAVTLDA</sequence>
<dbReference type="PANTHER" id="PTHR22617">
    <property type="entry name" value="CHEMOTAXIS SENSOR HISTIDINE KINASE-RELATED"/>
    <property type="match status" value="1"/>
</dbReference>
<gene>
    <name evidence="2" type="ORF">ABXR19_08805</name>
</gene>
<dbReference type="SMART" id="SM00260">
    <property type="entry name" value="CheW"/>
    <property type="match status" value="1"/>
</dbReference>
<dbReference type="Gene3D" id="2.30.30.40">
    <property type="entry name" value="SH3 Domains"/>
    <property type="match status" value="1"/>
</dbReference>
<evidence type="ECO:0000313" key="2">
    <source>
        <dbReference type="EMBL" id="MET7014289.1"/>
    </source>
</evidence>
<dbReference type="Pfam" id="PF01584">
    <property type="entry name" value="CheW"/>
    <property type="match status" value="1"/>
</dbReference>
<dbReference type="Gene3D" id="2.40.50.180">
    <property type="entry name" value="CheA-289, Domain 4"/>
    <property type="match status" value="1"/>
</dbReference>
<evidence type="ECO:0000313" key="3">
    <source>
        <dbReference type="Proteomes" id="UP001549691"/>
    </source>
</evidence>
<dbReference type="PROSITE" id="PS50851">
    <property type="entry name" value="CHEW"/>
    <property type="match status" value="1"/>
</dbReference>
<dbReference type="Proteomes" id="UP001549691">
    <property type="component" value="Unassembled WGS sequence"/>
</dbReference>
<keyword evidence="3" id="KW-1185">Reference proteome</keyword>
<reference evidence="2 3" key="1">
    <citation type="submission" date="2024-07" db="EMBL/GenBank/DDBJ databases">
        <title>Uliginosibacterium flavum JJ3220;KACC:17644.</title>
        <authorList>
            <person name="Kim M.K."/>
        </authorList>
    </citation>
    <scope>NUCLEOTIDE SEQUENCE [LARGE SCALE GENOMIC DNA]</scope>
    <source>
        <strain evidence="2 3">KACC:17644</strain>
    </source>
</reference>
<dbReference type="SUPFAM" id="SSF50341">
    <property type="entry name" value="CheW-like"/>
    <property type="match status" value="1"/>
</dbReference>
<dbReference type="EMBL" id="JBEWZI010000008">
    <property type="protein sequence ID" value="MET7014289.1"/>
    <property type="molecule type" value="Genomic_DNA"/>
</dbReference>
<dbReference type="RefSeq" id="WP_354600751.1">
    <property type="nucleotide sequence ID" value="NZ_JBEWZI010000008.1"/>
</dbReference>